<dbReference type="AlphaFoldDB" id="A0A6A5TBF2"/>
<name>A0A6A5TBF2_9PLEO</name>
<dbReference type="PANTHER" id="PTHR43094:SF1">
    <property type="entry name" value="AMINOTRANSFERASE CLASS-III"/>
    <property type="match status" value="1"/>
</dbReference>
<evidence type="ECO:0000256" key="1">
    <source>
        <dbReference type="ARBA" id="ARBA00008954"/>
    </source>
</evidence>
<sequence>MSSLKRAAHPAPAATPLAISASRTISSKLTATTHKSSGGRSALLPRNFRKPATEIIRASGHYLYTQDGRWLYDACGGASVSCFGPGPNERVKAASRAQEDAVSYVCSYSCETPISKAYANALVDTTWGQMVKAVFYNSGSEAVEAALKMVLQYFQGLGQPNRKIFIAREQSYHGTTLGALSLGGHRARRDPFESVLMYCERVEPCNAWRNKAKDESDSAYLARLKEDMRATFIAAGPENIAGVIVEPVVGAALGCVPAVPGYLKALRELCDEYGALLIFDEVMCGMGRLGTNLHAWQNERVVPDIQVIGKGMAGGYKPISGVLIGKKAGVLDVLETDGYFNHGHTFQNSPEACAAGLEVLKIILEGTLLENVREKGELLRRKLKDRLKDCPHVGDIRGDGLFIGVEFVLDKLTKTPFNPIDSVASEIHYMGMEKFLLQVYPGTGSADGKSGDHVIISPAYDVTEVDVNLIVERFGNLVDHFFATFTPTAEKV</sequence>
<keyword evidence="5" id="KW-1185">Reference proteome</keyword>
<keyword evidence="4" id="KW-0808">Transferase</keyword>
<dbReference type="SUPFAM" id="SSF53383">
    <property type="entry name" value="PLP-dependent transferases"/>
    <property type="match status" value="1"/>
</dbReference>
<dbReference type="GO" id="GO:0005829">
    <property type="term" value="C:cytosol"/>
    <property type="evidence" value="ECO:0007669"/>
    <property type="project" value="TreeGrafter"/>
</dbReference>
<evidence type="ECO:0000256" key="2">
    <source>
        <dbReference type="ARBA" id="ARBA00022898"/>
    </source>
</evidence>
<keyword evidence="2 3" id="KW-0663">Pyridoxal phosphate</keyword>
<dbReference type="GO" id="GO:0030170">
    <property type="term" value="F:pyridoxal phosphate binding"/>
    <property type="evidence" value="ECO:0007669"/>
    <property type="project" value="InterPro"/>
</dbReference>
<dbReference type="Gene3D" id="3.40.640.10">
    <property type="entry name" value="Type I PLP-dependent aspartate aminotransferase-like (Major domain)"/>
    <property type="match status" value="1"/>
</dbReference>
<dbReference type="OrthoDB" id="5419315at2759"/>
<reference evidence="4" key="1">
    <citation type="journal article" date="2020" name="Stud. Mycol.">
        <title>101 Dothideomycetes genomes: a test case for predicting lifestyles and emergence of pathogens.</title>
        <authorList>
            <person name="Haridas S."/>
            <person name="Albert R."/>
            <person name="Binder M."/>
            <person name="Bloem J."/>
            <person name="Labutti K."/>
            <person name="Salamov A."/>
            <person name="Andreopoulos B."/>
            <person name="Baker S."/>
            <person name="Barry K."/>
            <person name="Bills G."/>
            <person name="Bluhm B."/>
            <person name="Cannon C."/>
            <person name="Castanera R."/>
            <person name="Culley D."/>
            <person name="Daum C."/>
            <person name="Ezra D."/>
            <person name="Gonzalez J."/>
            <person name="Henrissat B."/>
            <person name="Kuo A."/>
            <person name="Liang C."/>
            <person name="Lipzen A."/>
            <person name="Lutzoni F."/>
            <person name="Magnuson J."/>
            <person name="Mondo S."/>
            <person name="Nolan M."/>
            <person name="Ohm R."/>
            <person name="Pangilinan J."/>
            <person name="Park H.-J."/>
            <person name="Ramirez L."/>
            <person name="Alfaro M."/>
            <person name="Sun H."/>
            <person name="Tritt A."/>
            <person name="Yoshinaga Y."/>
            <person name="Zwiers L.-H."/>
            <person name="Turgeon B."/>
            <person name="Goodwin S."/>
            <person name="Spatafora J."/>
            <person name="Crous P."/>
            <person name="Grigoriev I."/>
        </authorList>
    </citation>
    <scope>NUCLEOTIDE SEQUENCE</scope>
    <source>
        <strain evidence="4">CBS 675.92</strain>
    </source>
</reference>
<accession>A0A6A5TBF2</accession>
<protein>
    <submittedName>
        <fullName evidence="4">Aminotransferase</fullName>
    </submittedName>
</protein>
<dbReference type="EMBL" id="ML977029">
    <property type="protein sequence ID" value="KAF1950063.1"/>
    <property type="molecule type" value="Genomic_DNA"/>
</dbReference>
<evidence type="ECO:0000313" key="4">
    <source>
        <dbReference type="EMBL" id="KAF1950063.1"/>
    </source>
</evidence>
<comment type="similarity">
    <text evidence="1 3">Belongs to the class-III pyridoxal-phosphate-dependent aminotransferase family.</text>
</comment>
<gene>
    <name evidence="4" type="ORF">CC80DRAFT_520210</name>
</gene>
<dbReference type="CDD" id="cd00610">
    <property type="entry name" value="OAT_like"/>
    <property type="match status" value="1"/>
</dbReference>
<dbReference type="Proteomes" id="UP000800035">
    <property type="component" value="Unassembled WGS sequence"/>
</dbReference>
<dbReference type="GO" id="GO:0008483">
    <property type="term" value="F:transaminase activity"/>
    <property type="evidence" value="ECO:0007669"/>
    <property type="project" value="UniProtKB-KW"/>
</dbReference>
<dbReference type="InterPro" id="IPR015421">
    <property type="entry name" value="PyrdxlP-dep_Trfase_major"/>
</dbReference>
<organism evidence="4 5">
    <name type="scientific">Byssothecium circinans</name>
    <dbReference type="NCBI Taxonomy" id="147558"/>
    <lineage>
        <taxon>Eukaryota</taxon>
        <taxon>Fungi</taxon>
        <taxon>Dikarya</taxon>
        <taxon>Ascomycota</taxon>
        <taxon>Pezizomycotina</taxon>
        <taxon>Dothideomycetes</taxon>
        <taxon>Pleosporomycetidae</taxon>
        <taxon>Pleosporales</taxon>
        <taxon>Massarineae</taxon>
        <taxon>Massarinaceae</taxon>
        <taxon>Byssothecium</taxon>
    </lineage>
</organism>
<evidence type="ECO:0000256" key="3">
    <source>
        <dbReference type="RuleBase" id="RU003560"/>
    </source>
</evidence>
<proteinExistence type="inferred from homology"/>
<dbReference type="InterPro" id="IPR015422">
    <property type="entry name" value="PyrdxlP-dep_Trfase_small"/>
</dbReference>
<evidence type="ECO:0000313" key="5">
    <source>
        <dbReference type="Proteomes" id="UP000800035"/>
    </source>
</evidence>
<dbReference type="PANTHER" id="PTHR43094">
    <property type="entry name" value="AMINOTRANSFERASE"/>
    <property type="match status" value="1"/>
</dbReference>
<dbReference type="Pfam" id="PF00202">
    <property type="entry name" value="Aminotran_3"/>
    <property type="match status" value="1"/>
</dbReference>
<dbReference type="Gene3D" id="3.90.1150.10">
    <property type="entry name" value="Aspartate Aminotransferase, domain 1"/>
    <property type="match status" value="1"/>
</dbReference>
<dbReference type="InterPro" id="IPR005814">
    <property type="entry name" value="Aminotrans_3"/>
</dbReference>
<dbReference type="InterPro" id="IPR015424">
    <property type="entry name" value="PyrdxlP-dep_Trfase"/>
</dbReference>
<keyword evidence="4" id="KW-0032">Aminotransferase</keyword>